<name>A0A1E8F0V1_9CLOT</name>
<dbReference type="EMBL" id="LZFO01000005">
    <property type="protein sequence ID" value="OFI07079.1"/>
    <property type="molecule type" value="Genomic_DNA"/>
</dbReference>
<keyword evidence="3" id="KW-1185">Reference proteome</keyword>
<dbReference type="Proteomes" id="UP000175744">
    <property type="component" value="Unassembled WGS sequence"/>
</dbReference>
<feature type="signal peptide" evidence="1">
    <location>
        <begin position="1"/>
        <end position="26"/>
    </location>
</feature>
<accession>A0A1E8F0V1</accession>
<evidence type="ECO:0000256" key="1">
    <source>
        <dbReference type="SAM" id="SignalP"/>
    </source>
</evidence>
<dbReference type="PATRIC" id="fig|1121290.3.peg.491"/>
<dbReference type="RefSeq" id="WP_070109453.1">
    <property type="nucleotide sequence ID" value="NZ_LZFO01000005.1"/>
</dbReference>
<evidence type="ECO:0008006" key="4">
    <source>
        <dbReference type="Google" id="ProtNLM"/>
    </source>
</evidence>
<dbReference type="STRING" id="1121290.CLAOCE_04840"/>
<comment type="caution">
    <text evidence="2">The sequence shown here is derived from an EMBL/GenBank/DDBJ whole genome shotgun (WGS) entry which is preliminary data.</text>
</comment>
<feature type="chain" id="PRO_5009213752" description="DUF4179 domain-containing protein" evidence="1">
    <location>
        <begin position="27"/>
        <end position="414"/>
    </location>
</feature>
<reference evidence="2 3" key="1">
    <citation type="submission" date="2016-06" db="EMBL/GenBank/DDBJ databases">
        <title>Genome sequence of Clostridium acetireducens DSM 10703.</title>
        <authorList>
            <person name="Poehlein A."/>
            <person name="Fluechter S."/>
            <person name="Duerre P."/>
            <person name="Daniel R."/>
        </authorList>
    </citation>
    <scope>NUCLEOTIDE SEQUENCE [LARGE SCALE GENOMIC DNA]</scope>
    <source>
        <strain evidence="2 3">DSM 10703</strain>
    </source>
</reference>
<protein>
    <recommendedName>
        <fullName evidence="4">DUF4179 domain-containing protein</fullName>
    </recommendedName>
</protein>
<evidence type="ECO:0000313" key="2">
    <source>
        <dbReference type="EMBL" id="OFI07079.1"/>
    </source>
</evidence>
<organism evidence="2 3">
    <name type="scientific">Clostridium acetireducens DSM 10703</name>
    <dbReference type="NCBI Taxonomy" id="1121290"/>
    <lineage>
        <taxon>Bacteria</taxon>
        <taxon>Bacillati</taxon>
        <taxon>Bacillota</taxon>
        <taxon>Clostridia</taxon>
        <taxon>Eubacteriales</taxon>
        <taxon>Clostridiaceae</taxon>
        <taxon>Clostridium</taxon>
    </lineage>
</organism>
<dbReference type="OrthoDB" id="2518519at2"/>
<dbReference type="AlphaFoldDB" id="A0A1E8F0V1"/>
<evidence type="ECO:0000313" key="3">
    <source>
        <dbReference type="Proteomes" id="UP000175744"/>
    </source>
</evidence>
<proteinExistence type="predicted"/>
<gene>
    <name evidence="2" type="ORF">CLOACE_04840</name>
</gene>
<sequence length="414" mass="46535">MKIKKKTAIITSFVVGTLMFTTTVLAEVVSKTGYDQAKDSIKYSAECFTSKLSNYTMDISMVVKDNGKIVNSDSTISKFDRINSAQESTTTSTKGNKKTKNYYYVDKKVSINNNSEDNNVYYVTEFENGKKDSQEGFKNPFKEKNAGDIEKIADALVGNLKDCVVSNEKPDGSKELSGTVSEAQIPTIINAVSSYMLKSNFSMDNRNNPEGSNMPVITKDAYVKEVKGKMLVNKNGLVENIFLIGTFYGKDDKGLEHNLTFEALYKLSNVNSTTVNKPNLSGKKVEKFVQKDEFANPEKYVGKYKNDIVLEKDGKFQKIGERTLNITHCDNKTISGNYEEKYMKGYENYAGDSSKLEFNAKFDESKYTATFNIEGSSEKIYMNVDRHSSNISLHIPNRARSNIQDDGNFNRVFE</sequence>
<keyword evidence="1" id="KW-0732">Signal</keyword>